<dbReference type="CDD" id="cd00761">
    <property type="entry name" value="Glyco_tranf_GTA_type"/>
    <property type="match status" value="1"/>
</dbReference>
<evidence type="ECO:0000313" key="2">
    <source>
        <dbReference type="Proteomes" id="UP000242188"/>
    </source>
</evidence>
<dbReference type="Gene3D" id="3.90.550.10">
    <property type="entry name" value="Spore Coat Polysaccharide Biosynthesis Protein SpsA, Chain A"/>
    <property type="match status" value="1"/>
</dbReference>
<proteinExistence type="predicted"/>
<dbReference type="AlphaFoldDB" id="A0A210R4S3"/>
<sequence>MRWSRCSKVVIWLIVVVVTLQLLDYDWNIFNLTRNRPSRPNLLSTSDSGSKSTLQVNVPVVHQGHHTNKTSVRFIDLPLSTPFDLDLRVIVITYNRGNSVLRLLNSLNEADYLGDKVAIDVWIDRSKDGVIHEETYAKARQFKFKHGIINVHNQTQHAGIYGQWMKTWNPSLDSKEIAVILEDDLTVSKYFYKWLKNVHAKYDSLLYINGFALQGYSMKHGGGPGQLRAPDENIVFMYPILGTWGFSPSRENWIKYVKWYDNMSEVSGFHPTVAGILPTLWYNNFLKQGKTGGMWSMWHVYHAWKFKERSIYPNLPGKCGLTINWKEAGLHYSKSQTVTENKDPILTAWDGKFDNLPDVPIHLNVNGKIDENFLNINTLLNSRDPVPRFKVFCFPASLAIKME</sequence>
<dbReference type="OrthoDB" id="2020070at2759"/>
<gene>
    <name evidence="1" type="ORF">KP79_PYT00168</name>
</gene>
<organism evidence="1 2">
    <name type="scientific">Mizuhopecten yessoensis</name>
    <name type="common">Japanese scallop</name>
    <name type="synonym">Patinopecten yessoensis</name>
    <dbReference type="NCBI Taxonomy" id="6573"/>
    <lineage>
        <taxon>Eukaryota</taxon>
        <taxon>Metazoa</taxon>
        <taxon>Spiralia</taxon>
        <taxon>Lophotrochozoa</taxon>
        <taxon>Mollusca</taxon>
        <taxon>Bivalvia</taxon>
        <taxon>Autobranchia</taxon>
        <taxon>Pteriomorphia</taxon>
        <taxon>Pectinida</taxon>
        <taxon>Pectinoidea</taxon>
        <taxon>Pectinidae</taxon>
        <taxon>Mizuhopecten</taxon>
    </lineage>
</organism>
<dbReference type="PANTHER" id="PTHR33604">
    <property type="entry name" value="OSJNBA0004B13.7 PROTEIN"/>
    <property type="match status" value="1"/>
</dbReference>
<reference evidence="1 2" key="1">
    <citation type="journal article" date="2017" name="Nat. Ecol. Evol.">
        <title>Scallop genome provides insights into evolution of bilaterian karyotype and development.</title>
        <authorList>
            <person name="Wang S."/>
            <person name="Zhang J."/>
            <person name="Jiao W."/>
            <person name="Li J."/>
            <person name="Xun X."/>
            <person name="Sun Y."/>
            <person name="Guo X."/>
            <person name="Huan P."/>
            <person name="Dong B."/>
            <person name="Zhang L."/>
            <person name="Hu X."/>
            <person name="Sun X."/>
            <person name="Wang J."/>
            <person name="Zhao C."/>
            <person name="Wang Y."/>
            <person name="Wang D."/>
            <person name="Huang X."/>
            <person name="Wang R."/>
            <person name="Lv J."/>
            <person name="Li Y."/>
            <person name="Zhang Z."/>
            <person name="Liu B."/>
            <person name="Lu W."/>
            <person name="Hui Y."/>
            <person name="Liang J."/>
            <person name="Zhou Z."/>
            <person name="Hou R."/>
            <person name="Li X."/>
            <person name="Liu Y."/>
            <person name="Li H."/>
            <person name="Ning X."/>
            <person name="Lin Y."/>
            <person name="Zhao L."/>
            <person name="Xing Q."/>
            <person name="Dou J."/>
            <person name="Li Y."/>
            <person name="Mao J."/>
            <person name="Guo H."/>
            <person name="Dou H."/>
            <person name="Li T."/>
            <person name="Mu C."/>
            <person name="Jiang W."/>
            <person name="Fu Q."/>
            <person name="Fu X."/>
            <person name="Miao Y."/>
            <person name="Liu J."/>
            <person name="Yu Q."/>
            <person name="Li R."/>
            <person name="Liao H."/>
            <person name="Li X."/>
            <person name="Kong Y."/>
            <person name="Jiang Z."/>
            <person name="Chourrout D."/>
            <person name="Li R."/>
            <person name="Bao Z."/>
        </authorList>
    </citation>
    <scope>NUCLEOTIDE SEQUENCE [LARGE SCALE GENOMIC DNA]</scope>
    <source>
        <strain evidence="1 2">PY_sf001</strain>
    </source>
</reference>
<accession>A0A210R4S3</accession>
<keyword evidence="2" id="KW-1185">Reference proteome</keyword>
<dbReference type="InterPro" id="IPR029044">
    <property type="entry name" value="Nucleotide-diphossugar_trans"/>
</dbReference>
<dbReference type="PANTHER" id="PTHR33604:SF3">
    <property type="entry name" value="OSJNBA0004B13.7 PROTEIN"/>
    <property type="match status" value="1"/>
</dbReference>
<dbReference type="SUPFAM" id="SSF53448">
    <property type="entry name" value="Nucleotide-diphospho-sugar transferases"/>
    <property type="match status" value="1"/>
</dbReference>
<dbReference type="Proteomes" id="UP000242188">
    <property type="component" value="Unassembled WGS sequence"/>
</dbReference>
<dbReference type="EMBL" id="NEDP02000453">
    <property type="protein sequence ID" value="OWF55901.1"/>
    <property type="molecule type" value="Genomic_DNA"/>
</dbReference>
<name>A0A210R4S3_MIZYE</name>
<evidence type="ECO:0000313" key="1">
    <source>
        <dbReference type="EMBL" id="OWF55901.1"/>
    </source>
</evidence>
<protein>
    <submittedName>
        <fullName evidence="1">Uncharacterized protein</fullName>
    </submittedName>
</protein>
<comment type="caution">
    <text evidence="1">The sequence shown here is derived from an EMBL/GenBank/DDBJ whole genome shotgun (WGS) entry which is preliminary data.</text>
</comment>